<name>A0AC34GPC6_9BILA</name>
<evidence type="ECO:0000313" key="2">
    <source>
        <dbReference type="WBParaSite" id="ES5_v2.g6162.t1"/>
    </source>
</evidence>
<proteinExistence type="predicted"/>
<organism evidence="1 2">
    <name type="scientific">Panagrolaimus sp. ES5</name>
    <dbReference type="NCBI Taxonomy" id="591445"/>
    <lineage>
        <taxon>Eukaryota</taxon>
        <taxon>Metazoa</taxon>
        <taxon>Ecdysozoa</taxon>
        <taxon>Nematoda</taxon>
        <taxon>Chromadorea</taxon>
        <taxon>Rhabditida</taxon>
        <taxon>Tylenchina</taxon>
        <taxon>Panagrolaimomorpha</taxon>
        <taxon>Panagrolaimoidea</taxon>
        <taxon>Panagrolaimidae</taxon>
        <taxon>Panagrolaimus</taxon>
    </lineage>
</organism>
<dbReference type="WBParaSite" id="ES5_v2.g6162.t1">
    <property type="protein sequence ID" value="ES5_v2.g6162.t1"/>
    <property type="gene ID" value="ES5_v2.g6162"/>
</dbReference>
<accession>A0AC34GPC6</accession>
<protein>
    <submittedName>
        <fullName evidence="2">Uncharacterized protein</fullName>
    </submittedName>
</protein>
<dbReference type="Proteomes" id="UP000887579">
    <property type="component" value="Unplaced"/>
</dbReference>
<reference evidence="2" key="1">
    <citation type="submission" date="2022-11" db="UniProtKB">
        <authorList>
            <consortium name="WormBaseParasite"/>
        </authorList>
    </citation>
    <scope>IDENTIFICATION</scope>
</reference>
<evidence type="ECO:0000313" key="1">
    <source>
        <dbReference type="Proteomes" id="UP000887579"/>
    </source>
</evidence>
<sequence length="144" mass="14772">MNISSQICDPDTVFSMEDRNIIDTKLKWLEASTSEDHSSDCSGKGVFGLIIIGKTFKGDALKTSQDDNSKSGLSTAAIVGIVIGSVFVVGCLGFCCRYFCCHCGGTHSNGGGHFGVWYVDVGTYGVGGDGGCSGGDNGGCGGGY</sequence>